<evidence type="ECO:0000256" key="1">
    <source>
        <dbReference type="ARBA" id="ARBA00023002"/>
    </source>
</evidence>
<dbReference type="InterPro" id="IPR018170">
    <property type="entry name" value="Aldo/ket_reductase_CS"/>
</dbReference>
<reference evidence="6 7" key="1">
    <citation type="journal article" date="2018" name="Nat. Ecol. Evol.">
        <title>Pezizomycetes genomes reveal the molecular basis of ectomycorrhizal truffle lifestyle.</title>
        <authorList>
            <person name="Murat C."/>
            <person name="Payen T."/>
            <person name="Noel B."/>
            <person name="Kuo A."/>
            <person name="Morin E."/>
            <person name="Chen J."/>
            <person name="Kohler A."/>
            <person name="Krizsan K."/>
            <person name="Balestrini R."/>
            <person name="Da Silva C."/>
            <person name="Montanini B."/>
            <person name="Hainaut M."/>
            <person name="Levati E."/>
            <person name="Barry K.W."/>
            <person name="Belfiori B."/>
            <person name="Cichocki N."/>
            <person name="Clum A."/>
            <person name="Dockter R.B."/>
            <person name="Fauchery L."/>
            <person name="Guy J."/>
            <person name="Iotti M."/>
            <person name="Le Tacon F."/>
            <person name="Lindquist E.A."/>
            <person name="Lipzen A."/>
            <person name="Malagnac F."/>
            <person name="Mello A."/>
            <person name="Molinier V."/>
            <person name="Miyauchi S."/>
            <person name="Poulain J."/>
            <person name="Riccioni C."/>
            <person name="Rubini A."/>
            <person name="Sitrit Y."/>
            <person name="Splivallo R."/>
            <person name="Traeger S."/>
            <person name="Wang M."/>
            <person name="Zifcakova L."/>
            <person name="Wipf D."/>
            <person name="Zambonelli A."/>
            <person name="Paolocci F."/>
            <person name="Nowrousian M."/>
            <person name="Ottonello S."/>
            <person name="Baldrian P."/>
            <person name="Spatafora J.W."/>
            <person name="Henrissat B."/>
            <person name="Nagy L.G."/>
            <person name="Aury J.M."/>
            <person name="Wincker P."/>
            <person name="Grigoriev I.V."/>
            <person name="Bonfante P."/>
            <person name="Martin F.M."/>
        </authorList>
    </citation>
    <scope>NUCLEOTIDE SEQUENCE [LARGE SCALE GENOMIC DNA]</scope>
    <source>
        <strain evidence="6 7">RN42</strain>
    </source>
</reference>
<dbReference type="CDD" id="cd19071">
    <property type="entry name" value="AKR_AKR1-5-like"/>
    <property type="match status" value="1"/>
</dbReference>
<keyword evidence="1" id="KW-0560">Oxidoreductase</keyword>
<dbReference type="PROSITE" id="PS00798">
    <property type="entry name" value="ALDOKETO_REDUCTASE_1"/>
    <property type="match status" value="1"/>
</dbReference>
<organism evidence="6 7">
    <name type="scientific">Ascobolus immersus RN42</name>
    <dbReference type="NCBI Taxonomy" id="1160509"/>
    <lineage>
        <taxon>Eukaryota</taxon>
        <taxon>Fungi</taxon>
        <taxon>Dikarya</taxon>
        <taxon>Ascomycota</taxon>
        <taxon>Pezizomycotina</taxon>
        <taxon>Pezizomycetes</taxon>
        <taxon>Pezizales</taxon>
        <taxon>Ascobolaceae</taxon>
        <taxon>Ascobolus</taxon>
    </lineage>
</organism>
<protein>
    <submittedName>
        <fullName evidence="6">Aldo/keto reductase</fullName>
    </submittedName>
</protein>
<dbReference type="PIRSF" id="PIRSF000097">
    <property type="entry name" value="AKR"/>
    <property type="match status" value="1"/>
</dbReference>
<evidence type="ECO:0000256" key="2">
    <source>
        <dbReference type="PIRSR" id="PIRSR000097-1"/>
    </source>
</evidence>
<dbReference type="InterPro" id="IPR020471">
    <property type="entry name" value="AKR"/>
</dbReference>
<feature type="binding site" evidence="3">
    <location>
        <position position="126"/>
    </location>
    <ligand>
        <name>substrate</name>
    </ligand>
</feature>
<feature type="domain" description="NADP-dependent oxidoreductase" evidence="5">
    <location>
        <begin position="25"/>
        <end position="307"/>
    </location>
</feature>
<dbReference type="AlphaFoldDB" id="A0A3N4I6B4"/>
<evidence type="ECO:0000259" key="5">
    <source>
        <dbReference type="Pfam" id="PF00248"/>
    </source>
</evidence>
<dbReference type="OrthoDB" id="416253at2759"/>
<keyword evidence="7" id="KW-1185">Reference proteome</keyword>
<dbReference type="SUPFAM" id="SSF51430">
    <property type="entry name" value="NAD(P)-linked oxidoreductase"/>
    <property type="match status" value="1"/>
</dbReference>
<evidence type="ECO:0000313" key="6">
    <source>
        <dbReference type="EMBL" id="RPA81632.1"/>
    </source>
</evidence>
<dbReference type="PANTHER" id="PTHR11732">
    <property type="entry name" value="ALDO/KETO REDUCTASE"/>
    <property type="match status" value="1"/>
</dbReference>
<dbReference type="Proteomes" id="UP000275078">
    <property type="component" value="Unassembled WGS sequence"/>
</dbReference>
<accession>A0A3N4I6B4</accession>
<dbReference type="Pfam" id="PF00248">
    <property type="entry name" value="Aldo_ket_red"/>
    <property type="match status" value="1"/>
</dbReference>
<evidence type="ECO:0000256" key="3">
    <source>
        <dbReference type="PIRSR" id="PIRSR000097-2"/>
    </source>
</evidence>
<proteinExistence type="predicted"/>
<dbReference type="GO" id="GO:0016491">
    <property type="term" value="F:oxidoreductase activity"/>
    <property type="evidence" value="ECO:0007669"/>
    <property type="project" value="UniProtKB-KW"/>
</dbReference>
<dbReference type="Gene3D" id="3.20.20.100">
    <property type="entry name" value="NADP-dependent oxidoreductase domain"/>
    <property type="match status" value="1"/>
</dbReference>
<evidence type="ECO:0000256" key="4">
    <source>
        <dbReference type="PIRSR" id="PIRSR000097-3"/>
    </source>
</evidence>
<dbReference type="EMBL" id="ML119678">
    <property type="protein sequence ID" value="RPA81632.1"/>
    <property type="molecule type" value="Genomic_DNA"/>
</dbReference>
<dbReference type="PRINTS" id="PR00069">
    <property type="entry name" value="ALDKETRDTASE"/>
</dbReference>
<feature type="site" description="Lowers pKa of active site Tyr" evidence="4">
    <location>
        <position position="93"/>
    </location>
</feature>
<dbReference type="InterPro" id="IPR023210">
    <property type="entry name" value="NADP_OxRdtase_dom"/>
</dbReference>
<name>A0A3N4I6B4_ASCIM</name>
<dbReference type="InterPro" id="IPR036812">
    <property type="entry name" value="NAD(P)_OxRdtase_dom_sf"/>
</dbReference>
<dbReference type="STRING" id="1160509.A0A3N4I6B4"/>
<feature type="active site" description="Proton donor" evidence="2">
    <location>
        <position position="64"/>
    </location>
</feature>
<evidence type="ECO:0000313" key="7">
    <source>
        <dbReference type="Proteomes" id="UP000275078"/>
    </source>
</evidence>
<gene>
    <name evidence="6" type="ORF">BJ508DRAFT_414687</name>
</gene>
<sequence>MIINPLGFPLDRRILLNSGHSMSMLGFGTFQGTPITPSARSTVKESVLHALRTGYRHIDTAYSYGIEEEVGQALKQAFEEGIVKREEVFVTTKLHQTFHRPKDVEIGVRRSLERLKLKWVNLLLMHMPHAYVPGPDYEPVLKDDGQPMIDYEASRDYVGTWRAMEALVGEKVRSIGVSNYNILKMKRLLENCKIPPAVNQVELHPYFPQRNLVRWCRERGVVVVAHSPLGGVPTAAVATNLDAGKPLEDPLTLELAEKYHIRPSQIILSWGLQRGTGIVPKSNDPERIELNAELVELAREDFERVEGLKGEGEEVRFYNHERLIGFDIFDEKVEDRSSTRE</sequence>